<dbReference type="Proteomes" id="UP000007148">
    <property type="component" value="Unassembled WGS sequence"/>
</dbReference>
<feature type="chain" id="PRO_5003469056" evidence="1">
    <location>
        <begin position="19"/>
        <end position="123"/>
    </location>
</feature>
<protein>
    <submittedName>
        <fullName evidence="2">Uncharacterized protein</fullName>
    </submittedName>
</protein>
<evidence type="ECO:0000313" key="2">
    <source>
        <dbReference type="EMBL" id="CCA73719.1"/>
    </source>
</evidence>
<accession>G4TQX6</accession>
<keyword evidence="3" id="KW-1185">Reference proteome</keyword>
<keyword evidence="1" id="KW-0732">Signal</keyword>
<organism evidence="2 3">
    <name type="scientific">Serendipita indica (strain DSM 11827)</name>
    <name type="common">Root endophyte fungus</name>
    <name type="synonym">Piriformospora indica</name>
    <dbReference type="NCBI Taxonomy" id="1109443"/>
    <lineage>
        <taxon>Eukaryota</taxon>
        <taxon>Fungi</taxon>
        <taxon>Dikarya</taxon>
        <taxon>Basidiomycota</taxon>
        <taxon>Agaricomycotina</taxon>
        <taxon>Agaricomycetes</taxon>
        <taxon>Sebacinales</taxon>
        <taxon>Serendipitaceae</taxon>
        <taxon>Serendipita</taxon>
    </lineage>
</organism>
<gene>
    <name evidence="2" type="ORF">PIIN_07674</name>
</gene>
<dbReference type="HOGENOM" id="CLU_2016140_0_0_1"/>
<comment type="caution">
    <text evidence="2">The sequence shown here is derived from an EMBL/GenBank/DDBJ whole genome shotgun (WGS) entry which is preliminary data.</text>
</comment>
<dbReference type="AlphaFoldDB" id="G4TQX6"/>
<evidence type="ECO:0000313" key="3">
    <source>
        <dbReference type="Proteomes" id="UP000007148"/>
    </source>
</evidence>
<proteinExistence type="predicted"/>
<name>G4TQX6_SERID</name>
<sequence length="123" mass="13338">MQAFASSFFLLLFSSLCSFSLVQVTMQITKILLTASVFTIASSLAIPVAQPNALNKGVAGHEDGKHPSTVTWVAATNPNAPTSHEHNSVEGMSIVKRNPSFFGNRFRAAFRRLLCGSGDFMWC</sequence>
<reference evidence="2 3" key="1">
    <citation type="journal article" date="2011" name="PLoS Pathog.">
        <title>Endophytic Life Strategies Decoded by Genome and Transcriptome Analyses of the Mutualistic Root Symbiont Piriformospora indica.</title>
        <authorList>
            <person name="Zuccaro A."/>
            <person name="Lahrmann U."/>
            <person name="Guldener U."/>
            <person name="Langen G."/>
            <person name="Pfiffi S."/>
            <person name="Biedenkopf D."/>
            <person name="Wong P."/>
            <person name="Samans B."/>
            <person name="Grimm C."/>
            <person name="Basiewicz M."/>
            <person name="Murat C."/>
            <person name="Martin F."/>
            <person name="Kogel K.H."/>
        </authorList>
    </citation>
    <scope>NUCLEOTIDE SEQUENCE [LARGE SCALE GENOMIC DNA]</scope>
    <source>
        <strain evidence="2 3">DSM 11827</strain>
    </source>
</reference>
<evidence type="ECO:0000256" key="1">
    <source>
        <dbReference type="SAM" id="SignalP"/>
    </source>
</evidence>
<feature type="signal peptide" evidence="1">
    <location>
        <begin position="1"/>
        <end position="18"/>
    </location>
</feature>
<dbReference type="InParanoid" id="G4TQX6"/>
<dbReference type="EMBL" id="CAFZ01000247">
    <property type="protein sequence ID" value="CCA73719.1"/>
    <property type="molecule type" value="Genomic_DNA"/>
</dbReference>